<evidence type="ECO:0000313" key="8">
    <source>
        <dbReference type="Proteomes" id="UP000290218"/>
    </source>
</evidence>
<evidence type="ECO:0000256" key="4">
    <source>
        <dbReference type="ARBA" id="ARBA00023136"/>
    </source>
</evidence>
<accession>A0A4V1M6K5</accession>
<feature type="transmembrane region" description="Helical" evidence="5">
    <location>
        <begin position="313"/>
        <end position="336"/>
    </location>
</feature>
<feature type="domain" description="O-antigen ligase-related" evidence="6">
    <location>
        <begin position="188"/>
        <end position="329"/>
    </location>
</feature>
<keyword evidence="8" id="KW-1185">Reference proteome</keyword>
<dbReference type="Pfam" id="PF04932">
    <property type="entry name" value="Wzy_C"/>
    <property type="match status" value="1"/>
</dbReference>
<comment type="subcellular location">
    <subcellularLocation>
        <location evidence="1">Membrane</location>
        <topology evidence="1">Multi-pass membrane protein</topology>
    </subcellularLocation>
</comment>
<protein>
    <submittedName>
        <fullName evidence="7">O-antigen ligase domain-containing protein</fullName>
    </submittedName>
</protein>
<dbReference type="EMBL" id="SDHX01000001">
    <property type="protein sequence ID" value="RXK55719.1"/>
    <property type="molecule type" value="Genomic_DNA"/>
</dbReference>
<organism evidence="7 8">
    <name type="scientific">Oleiharenicola lentus</name>
    <dbReference type="NCBI Taxonomy" id="2508720"/>
    <lineage>
        <taxon>Bacteria</taxon>
        <taxon>Pseudomonadati</taxon>
        <taxon>Verrucomicrobiota</taxon>
        <taxon>Opitutia</taxon>
        <taxon>Opitutales</taxon>
        <taxon>Opitutaceae</taxon>
        <taxon>Oleiharenicola</taxon>
    </lineage>
</organism>
<name>A0A4V1M6K5_9BACT</name>
<evidence type="ECO:0000256" key="1">
    <source>
        <dbReference type="ARBA" id="ARBA00004141"/>
    </source>
</evidence>
<dbReference type="GO" id="GO:0016020">
    <property type="term" value="C:membrane"/>
    <property type="evidence" value="ECO:0007669"/>
    <property type="project" value="UniProtKB-SubCell"/>
</dbReference>
<evidence type="ECO:0000256" key="2">
    <source>
        <dbReference type="ARBA" id="ARBA00022692"/>
    </source>
</evidence>
<dbReference type="InterPro" id="IPR051533">
    <property type="entry name" value="WaaL-like"/>
</dbReference>
<feature type="transmembrane region" description="Helical" evidence="5">
    <location>
        <begin position="225"/>
        <end position="243"/>
    </location>
</feature>
<dbReference type="Proteomes" id="UP000290218">
    <property type="component" value="Unassembled WGS sequence"/>
</dbReference>
<keyword evidence="2 5" id="KW-0812">Transmembrane</keyword>
<feature type="transmembrane region" description="Helical" evidence="5">
    <location>
        <begin position="29"/>
        <end position="47"/>
    </location>
</feature>
<evidence type="ECO:0000256" key="3">
    <source>
        <dbReference type="ARBA" id="ARBA00022989"/>
    </source>
</evidence>
<gene>
    <name evidence="7" type="ORF">ESB00_07500</name>
</gene>
<dbReference type="InterPro" id="IPR007016">
    <property type="entry name" value="O-antigen_ligase-rel_domated"/>
</dbReference>
<dbReference type="PANTHER" id="PTHR37422:SF13">
    <property type="entry name" value="LIPOPOLYSACCHARIDE BIOSYNTHESIS PROTEIN PA4999-RELATED"/>
    <property type="match status" value="1"/>
</dbReference>
<reference evidence="7 8" key="1">
    <citation type="submission" date="2019-01" db="EMBL/GenBank/DDBJ databases">
        <title>Lacunisphaera sp. strain TWA-58.</title>
        <authorList>
            <person name="Chen W.-M."/>
        </authorList>
    </citation>
    <scope>NUCLEOTIDE SEQUENCE [LARGE SCALE GENOMIC DNA]</scope>
    <source>
        <strain evidence="7 8">TWA-58</strain>
    </source>
</reference>
<sequence length="404" mass="44077">MKAQGMDLTGLPLNLVTCYLLSIQLPYPYLWAVIFAFLMSVVMLLIARSSPEKGGGVRLGTAAMLVLTGMCLIPTTTLFLSPHGFGVRLFSELFQYFFVAIVFMTGVYAFGRPDGFSRFAYRAAWITIPLSIYGIGRVVLGWELDWSSFVAPTENNYASIYILLFGVALPASQMFSGKRGRILYTVSIMLGVAAINYHSSRAAMVAALACLAMGVAIGRTRLVTAIRILMLLAAGLAGAVYLFRGEDLYNPDSVASLVNFDSNFSNVQRLQYLRAAGYSLVNFPFGQGIGTASAYFTHNVFIEMESPTPHNTAALLATEMGVLGLVSYVLLALYLLGRALATLLRRYRQPVGHRRLFIILPLILLMVSIYDAVFFNGGLTAIYFLAAATVFATPCESVRPLSQA</sequence>
<dbReference type="AlphaFoldDB" id="A0A4V1M6K5"/>
<feature type="transmembrane region" description="Helical" evidence="5">
    <location>
        <begin position="157"/>
        <end position="175"/>
    </location>
</feature>
<evidence type="ECO:0000313" key="7">
    <source>
        <dbReference type="EMBL" id="RXK55719.1"/>
    </source>
</evidence>
<keyword evidence="7" id="KW-0436">Ligase</keyword>
<feature type="transmembrane region" description="Helical" evidence="5">
    <location>
        <begin position="123"/>
        <end position="142"/>
    </location>
</feature>
<comment type="caution">
    <text evidence="7">The sequence shown here is derived from an EMBL/GenBank/DDBJ whole genome shotgun (WGS) entry which is preliminary data.</text>
</comment>
<feature type="transmembrane region" description="Helical" evidence="5">
    <location>
        <begin position="356"/>
        <end position="375"/>
    </location>
</feature>
<dbReference type="PANTHER" id="PTHR37422">
    <property type="entry name" value="TEICHURONIC ACID BIOSYNTHESIS PROTEIN TUAE"/>
    <property type="match status" value="1"/>
</dbReference>
<keyword evidence="3 5" id="KW-1133">Transmembrane helix</keyword>
<dbReference type="RefSeq" id="WP_129047084.1">
    <property type="nucleotide sequence ID" value="NZ_SDHX01000001.1"/>
</dbReference>
<feature type="transmembrane region" description="Helical" evidence="5">
    <location>
        <begin position="59"/>
        <end position="81"/>
    </location>
</feature>
<evidence type="ECO:0000256" key="5">
    <source>
        <dbReference type="SAM" id="Phobius"/>
    </source>
</evidence>
<dbReference type="GO" id="GO:0016874">
    <property type="term" value="F:ligase activity"/>
    <property type="evidence" value="ECO:0007669"/>
    <property type="project" value="UniProtKB-KW"/>
</dbReference>
<feature type="transmembrane region" description="Helical" evidence="5">
    <location>
        <begin position="93"/>
        <end position="111"/>
    </location>
</feature>
<proteinExistence type="predicted"/>
<evidence type="ECO:0000259" key="6">
    <source>
        <dbReference type="Pfam" id="PF04932"/>
    </source>
</evidence>
<feature type="transmembrane region" description="Helical" evidence="5">
    <location>
        <begin position="203"/>
        <end position="218"/>
    </location>
</feature>
<keyword evidence="4 5" id="KW-0472">Membrane</keyword>